<protein>
    <submittedName>
        <fullName evidence="2">Uncharacterized protein</fullName>
    </submittedName>
</protein>
<reference evidence="2 3" key="1">
    <citation type="journal article" date="2017" name="BMC Genomics">
        <title>Chromosome level assembly and secondary metabolite potential of the parasitic fungus Cordyceps militaris.</title>
        <authorList>
            <person name="Kramer G.J."/>
            <person name="Nodwell J.R."/>
        </authorList>
    </citation>
    <scope>NUCLEOTIDE SEQUENCE [LARGE SCALE GENOMIC DNA]</scope>
    <source>
        <strain evidence="2 3">ATCC 34164</strain>
    </source>
</reference>
<accession>A0A2H4S5S1</accession>
<gene>
    <name evidence="2" type="ORF">A9K55_003020</name>
</gene>
<dbReference type="VEuPathDB" id="FungiDB:CCM_05637"/>
<dbReference type="AlphaFoldDB" id="A0A2H4S5S1"/>
<feature type="compositionally biased region" description="Basic and acidic residues" evidence="1">
    <location>
        <begin position="362"/>
        <end position="371"/>
    </location>
</feature>
<evidence type="ECO:0000256" key="1">
    <source>
        <dbReference type="SAM" id="MobiDB-lite"/>
    </source>
</evidence>
<dbReference type="VEuPathDB" id="FungiDB:A9K55_003020"/>
<evidence type="ECO:0000313" key="3">
    <source>
        <dbReference type="Proteomes" id="UP000323067"/>
    </source>
</evidence>
<organism evidence="2 3">
    <name type="scientific">Cordyceps militaris</name>
    <name type="common">Caterpillar fungus</name>
    <name type="synonym">Clavaria militaris</name>
    <dbReference type="NCBI Taxonomy" id="73501"/>
    <lineage>
        <taxon>Eukaryota</taxon>
        <taxon>Fungi</taxon>
        <taxon>Dikarya</taxon>
        <taxon>Ascomycota</taxon>
        <taxon>Pezizomycotina</taxon>
        <taxon>Sordariomycetes</taxon>
        <taxon>Hypocreomycetidae</taxon>
        <taxon>Hypocreales</taxon>
        <taxon>Cordycipitaceae</taxon>
        <taxon>Cordyceps</taxon>
    </lineage>
</organism>
<feature type="compositionally biased region" description="Basic and acidic residues" evidence="1">
    <location>
        <begin position="267"/>
        <end position="314"/>
    </location>
</feature>
<proteinExistence type="predicted"/>
<feature type="compositionally biased region" description="Basic and acidic residues" evidence="1">
    <location>
        <begin position="394"/>
        <end position="407"/>
    </location>
</feature>
<sequence length="449" mass="51128">MDADSLFSFIPIHEAAEIWARLHDVCGPNNLVLSSEIGAFDANCWAEERGHKTFETALSPLLERLNPRSKGYCKTPDQWINYQNGASIMFTLYISTGTETVVLTRPPPVRLRARSSYKELEECWLTACCEKDKFKIFFAHPLVNAAQDYIYEYWPEDHINAWMTMYPERGKLQKLKVLWESTAEQPTYRPNDLRQMRDTILKKLHLHTAGASLYWNGLAPATHSKPLHLDDESCTIPGSRPLAAATGNESSAKERILYIDEAHSRCDERQIKPTQEENNAEKRKRDEKKKPKIQEERNEVKGRQDQKKRARGEGNKGSVGLTGARPNPGKGEKRNTDRQGQQKRPRDEGNEESVGRTGGRSESGKGKKKQTDGQGQQKRPRDEGNEESVGRTGGRSESENGKKKQTDRQGQQKRLRDEGNEESVSRNGGGQKRRTARRNKRTDKVSRRD</sequence>
<feature type="compositionally biased region" description="Basic residues" evidence="1">
    <location>
        <begin position="431"/>
        <end position="441"/>
    </location>
</feature>
<name>A0A2H4S5S1_CORMI</name>
<dbReference type="OrthoDB" id="4866720at2759"/>
<feature type="region of interest" description="Disordered" evidence="1">
    <location>
        <begin position="267"/>
        <end position="449"/>
    </location>
</feature>
<dbReference type="EMBL" id="CP023322">
    <property type="protein sequence ID" value="ATY58461.1"/>
    <property type="molecule type" value="Genomic_DNA"/>
</dbReference>
<dbReference type="Proteomes" id="UP000323067">
    <property type="component" value="Chromosome iv"/>
</dbReference>
<evidence type="ECO:0000313" key="2">
    <source>
        <dbReference type="EMBL" id="ATY58461.1"/>
    </source>
</evidence>